<organism evidence="1 2">
    <name type="scientific">Vagococcus hydrophili</name>
    <dbReference type="NCBI Taxonomy" id="2714947"/>
    <lineage>
        <taxon>Bacteria</taxon>
        <taxon>Bacillati</taxon>
        <taxon>Bacillota</taxon>
        <taxon>Bacilli</taxon>
        <taxon>Lactobacillales</taxon>
        <taxon>Enterococcaceae</taxon>
        <taxon>Vagococcus</taxon>
    </lineage>
</organism>
<dbReference type="Proteomes" id="UP000501747">
    <property type="component" value="Chromosome"/>
</dbReference>
<keyword evidence="2" id="KW-1185">Reference proteome</keyword>
<reference evidence="1 2" key="1">
    <citation type="submission" date="2020-03" db="EMBL/GenBank/DDBJ databases">
        <title>Vagococcus sp. nov., isolated from beetles.</title>
        <authorList>
            <person name="Hyun D.-W."/>
            <person name="Bae J.-W."/>
        </authorList>
    </citation>
    <scope>NUCLEOTIDE SEQUENCE [LARGE SCALE GENOMIC DNA]</scope>
    <source>
        <strain evidence="1 2">HDW17B</strain>
    </source>
</reference>
<gene>
    <name evidence="1" type="ORF">G7082_13525</name>
</gene>
<accession>A0A6G8AX28</accession>
<evidence type="ECO:0000313" key="2">
    <source>
        <dbReference type="Proteomes" id="UP000501747"/>
    </source>
</evidence>
<proteinExistence type="predicted"/>
<name>A0A6G8AX28_9ENTE</name>
<sequence length="100" mass="11559">MNEMYGLVEVENGTELAFYFVSITINEKAVVLSDRTNGKKPLNLHIPLGEIEKFKTQTIFGTEEISFYFDNHQYKFIEYGNQTIKRFGKLLDEVLSLVVC</sequence>
<dbReference type="EMBL" id="CP049887">
    <property type="protein sequence ID" value="QIL49443.1"/>
    <property type="molecule type" value="Genomic_DNA"/>
</dbReference>
<dbReference type="KEGG" id="vhy:G7082_13525"/>
<dbReference type="RefSeq" id="WP_166035730.1">
    <property type="nucleotide sequence ID" value="NZ_CP049887.1"/>
</dbReference>
<evidence type="ECO:0008006" key="3">
    <source>
        <dbReference type="Google" id="ProtNLM"/>
    </source>
</evidence>
<evidence type="ECO:0000313" key="1">
    <source>
        <dbReference type="EMBL" id="QIL49443.1"/>
    </source>
</evidence>
<protein>
    <recommendedName>
        <fullName evidence="3">PH domain-containing protein</fullName>
    </recommendedName>
</protein>
<dbReference type="AlphaFoldDB" id="A0A6G8AX28"/>